<dbReference type="GO" id="GO:0000981">
    <property type="term" value="F:DNA-binding transcription factor activity, RNA polymerase II-specific"/>
    <property type="evidence" value="ECO:0007669"/>
    <property type="project" value="TreeGrafter"/>
</dbReference>
<evidence type="ECO:0000256" key="4">
    <source>
        <dbReference type="SAM" id="MobiDB-lite"/>
    </source>
</evidence>
<protein>
    <recommendedName>
        <fullName evidence="5">HMG box domain-containing protein</fullName>
    </recommendedName>
</protein>
<dbReference type="SMART" id="SM00398">
    <property type="entry name" value="HMG"/>
    <property type="match status" value="1"/>
</dbReference>
<evidence type="ECO:0000259" key="5">
    <source>
        <dbReference type="PROSITE" id="PS50118"/>
    </source>
</evidence>
<dbReference type="OrthoDB" id="6247875at2759"/>
<feature type="region of interest" description="Disordered" evidence="4">
    <location>
        <begin position="424"/>
        <end position="443"/>
    </location>
</feature>
<evidence type="ECO:0000256" key="1">
    <source>
        <dbReference type="ARBA" id="ARBA00023125"/>
    </source>
</evidence>
<evidence type="ECO:0000256" key="2">
    <source>
        <dbReference type="ARBA" id="ARBA00023242"/>
    </source>
</evidence>
<feature type="region of interest" description="Disordered" evidence="4">
    <location>
        <begin position="188"/>
        <end position="210"/>
    </location>
</feature>
<dbReference type="PROSITE" id="PS50118">
    <property type="entry name" value="HMG_BOX_2"/>
    <property type="match status" value="1"/>
</dbReference>
<dbReference type="InterPro" id="IPR051356">
    <property type="entry name" value="SOX/SOX-like_TF"/>
</dbReference>
<dbReference type="EMBL" id="JAACJJ010000014">
    <property type="protein sequence ID" value="KAF5327294.1"/>
    <property type="molecule type" value="Genomic_DNA"/>
</dbReference>
<dbReference type="AlphaFoldDB" id="A0A8H5BQD2"/>
<feature type="domain" description="HMG box" evidence="5">
    <location>
        <begin position="126"/>
        <end position="193"/>
    </location>
</feature>
<feature type="DNA-binding region" description="HMG box" evidence="3">
    <location>
        <begin position="126"/>
        <end position="193"/>
    </location>
</feature>
<dbReference type="SUPFAM" id="SSF47095">
    <property type="entry name" value="HMG-box"/>
    <property type="match status" value="1"/>
</dbReference>
<dbReference type="InterPro" id="IPR036910">
    <property type="entry name" value="HMG_box_dom_sf"/>
</dbReference>
<feature type="compositionally biased region" description="Polar residues" evidence="4">
    <location>
        <begin position="424"/>
        <end position="436"/>
    </location>
</feature>
<gene>
    <name evidence="6" type="ORF">D9619_003917</name>
</gene>
<evidence type="ECO:0000313" key="6">
    <source>
        <dbReference type="EMBL" id="KAF5327294.1"/>
    </source>
</evidence>
<keyword evidence="1 3" id="KW-0238">DNA-binding</keyword>
<comment type="caution">
    <text evidence="6">The sequence shown here is derived from an EMBL/GenBank/DDBJ whole genome shotgun (WGS) entry which is preliminary data.</text>
</comment>
<keyword evidence="2 3" id="KW-0539">Nucleus</keyword>
<dbReference type="Gene3D" id="1.10.30.10">
    <property type="entry name" value="High mobility group box domain"/>
    <property type="match status" value="1"/>
</dbReference>
<dbReference type="Proteomes" id="UP000567179">
    <property type="component" value="Unassembled WGS sequence"/>
</dbReference>
<dbReference type="GO" id="GO:0005634">
    <property type="term" value="C:nucleus"/>
    <property type="evidence" value="ECO:0007669"/>
    <property type="project" value="UniProtKB-UniRule"/>
</dbReference>
<dbReference type="PANTHER" id="PTHR45789:SF2">
    <property type="entry name" value="FI18025P1"/>
    <property type="match status" value="1"/>
</dbReference>
<keyword evidence="7" id="KW-1185">Reference proteome</keyword>
<organism evidence="6 7">
    <name type="scientific">Psilocybe cf. subviscida</name>
    <dbReference type="NCBI Taxonomy" id="2480587"/>
    <lineage>
        <taxon>Eukaryota</taxon>
        <taxon>Fungi</taxon>
        <taxon>Dikarya</taxon>
        <taxon>Basidiomycota</taxon>
        <taxon>Agaricomycotina</taxon>
        <taxon>Agaricomycetes</taxon>
        <taxon>Agaricomycetidae</taxon>
        <taxon>Agaricales</taxon>
        <taxon>Agaricineae</taxon>
        <taxon>Strophariaceae</taxon>
        <taxon>Psilocybe</taxon>
    </lineage>
</organism>
<accession>A0A8H5BQD2</accession>
<name>A0A8H5BQD2_9AGAR</name>
<reference evidence="6 7" key="1">
    <citation type="journal article" date="2020" name="ISME J.">
        <title>Uncovering the hidden diversity of litter-decomposition mechanisms in mushroom-forming fungi.</title>
        <authorList>
            <person name="Floudas D."/>
            <person name="Bentzer J."/>
            <person name="Ahren D."/>
            <person name="Johansson T."/>
            <person name="Persson P."/>
            <person name="Tunlid A."/>
        </authorList>
    </citation>
    <scope>NUCLEOTIDE SEQUENCE [LARGE SCALE GENOMIC DNA]</scope>
    <source>
        <strain evidence="6 7">CBS 101986</strain>
    </source>
</reference>
<dbReference type="GO" id="GO:0000978">
    <property type="term" value="F:RNA polymerase II cis-regulatory region sequence-specific DNA binding"/>
    <property type="evidence" value="ECO:0007669"/>
    <property type="project" value="TreeGrafter"/>
</dbReference>
<evidence type="ECO:0000313" key="7">
    <source>
        <dbReference type="Proteomes" id="UP000567179"/>
    </source>
</evidence>
<proteinExistence type="predicted"/>
<sequence length="488" mass="53332">MAAAILCSTPHVDFMSWSFDAAMNISTPRVEPKESGVHRDVREPSPGRPFTITLPRLVQAPSPPQPSTLFQQHPSTNIVDQATQSSGAVLKPCPEHAPSLPESTFSLPSPPPIPTIQDSKTDEPHIPRPPNSFILFRQEYCRHYNRKGKRLTKNVSQAASEVWKSLSSAEKKYWQSLADEAKRAHREMYPGYKFKPQHSSKNGDGEKEKKARVRLASLSVDEIRELLSLDAAAPPGDAVVGSNLTPMIADSRSAPSRVMKLEKASTPTLLDLLSPMGELSPLWDCGFETGQSMRTIYSNMKSSSEAYLKPILTQLYPVIVDHNTQLPCDLDISMSTSIWDNIFLSSPDTKMAIDGAVSPTSLGNAYDSIYPFQANSTSSTWSSPNPNASLLLCPCSPLRPTSSSLFHEVKTPVLPSHQVSLSSPWNAHAQSESNPRALSEPPTHMEAAFDTSSRGLKLCRGSDDAPLIGISSVLLAQRHARTVSLPSM</sequence>
<dbReference type="InterPro" id="IPR009071">
    <property type="entry name" value="HMG_box_dom"/>
</dbReference>
<dbReference type="PANTHER" id="PTHR45789">
    <property type="entry name" value="FI18025P1"/>
    <property type="match status" value="1"/>
</dbReference>
<dbReference type="CDD" id="cd01389">
    <property type="entry name" value="HMG-box_ROX1-like"/>
    <property type="match status" value="1"/>
</dbReference>
<dbReference type="Pfam" id="PF00505">
    <property type="entry name" value="HMG_box"/>
    <property type="match status" value="1"/>
</dbReference>
<evidence type="ECO:0000256" key="3">
    <source>
        <dbReference type="PROSITE-ProRule" id="PRU00267"/>
    </source>
</evidence>